<dbReference type="GO" id="GO:0046872">
    <property type="term" value="F:metal ion binding"/>
    <property type="evidence" value="ECO:0007669"/>
    <property type="project" value="UniProtKB-KW"/>
</dbReference>
<evidence type="ECO:0000313" key="7">
    <source>
        <dbReference type="Proteomes" id="UP001139701"/>
    </source>
</evidence>
<keyword evidence="5" id="KW-0479">Metal-binding</keyword>
<proteinExistence type="inferred from homology"/>
<dbReference type="NCBIfam" id="TIGR02727">
    <property type="entry name" value="MTHFS_bact"/>
    <property type="match status" value="1"/>
</dbReference>
<dbReference type="PIRSF" id="PIRSF006806">
    <property type="entry name" value="FTHF_cligase"/>
    <property type="match status" value="1"/>
</dbReference>
<protein>
    <recommendedName>
        <fullName evidence="5">5-formyltetrahydrofolate cyclo-ligase</fullName>
        <ecNumber evidence="5">6.3.3.2</ecNumber>
    </recommendedName>
</protein>
<dbReference type="Proteomes" id="UP001139701">
    <property type="component" value="Unassembled WGS sequence"/>
</dbReference>
<evidence type="ECO:0000256" key="3">
    <source>
        <dbReference type="ARBA" id="ARBA00022840"/>
    </source>
</evidence>
<gene>
    <name evidence="6" type="ORF">MKI79_10815</name>
</gene>
<comment type="cofactor">
    <cofactor evidence="5">
        <name>Mg(2+)</name>
        <dbReference type="ChEBI" id="CHEBI:18420"/>
    </cofactor>
</comment>
<dbReference type="InterPro" id="IPR037171">
    <property type="entry name" value="NagB/RpiA_transferase-like"/>
</dbReference>
<evidence type="ECO:0000313" key="6">
    <source>
        <dbReference type="EMBL" id="MCJ8147375.1"/>
    </source>
</evidence>
<keyword evidence="7" id="KW-1185">Reference proteome</keyword>
<dbReference type="EMBL" id="JAKUML010000020">
    <property type="protein sequence ID" value="MCJ8147375.1"/>
    <property type="molecule type" value="Genomic_DNA"/>
</dbReference>
<name>A0A9X1WYS5_9GAMM</name>
<comment type="catalytic activity">
    <reaction evidence="5">
        <text>(6S)-5-formyl-5,6,7,8-tetrahydrofolate + ATP = (6R)-5,10-methenyltetrahydrofolate + ADP + phosphate</text>
        <dbReference type="Rhea" id="RHEA:10488"/>
        <dbReference type="ChEBI" id="CHEBI:30616"/>
        <dbReference type="ChEBI" id="CHEBI:43474"/>
        <dbReference type="ChEBI" id="CHEBI:57455"/>
        <dbReference type="ChEBI" id="CHEBI:57457"/>
        <dbReference type="ChEBI" id="CHEBI:456216"/>
        <dbReference type="EC" id="6.3.3.2"/>
    </reaction>
</comment>
<comment type="caution">
    <text evidence="6">The sequence shown here is derived from an EMBL/GenBank/DDBJ whole genome shotgun (WGS) entry which is preliminary data.</text>
</comment>
<dbReference type="InterPro" id="IPR024185">
    <property type="entry name" value="FTHF_cligase-like_sf"/>
</dbReference>
<dbReference type="GO" id="GO:0030272">
    <property type="term" value="F:5-formyltetrahydrofolate cyclo-ligase activity"/>
    <property type="evidence" value="ECO:0007669"/>
    <property type="project" value="UniProtKB-EC"/>
</dbReference>
<keyword evidence="3 4" id="KW-0067">ATP-binding</keyword>
<evidence type="ECO:0000256" key="2">
    <source>
        <dbReference type="ARBA" id="ARBA00022741"/>
    </source>
</evidence>
<feature type="binding site" evidence="4">
    <location>
        <begin position="151"/>
        <end position="159"/>
    </location>
    <ligand>
        <name>ATP</name>
        <dbReference type="ChEBI" id="CHEBI:30616"/>
    </ligand>
</feature>
<keyword evidence="2 4" id="KW-0547">Nucleotide-binding</keyword>
<evidence type="ECO:0000256" key="1">
    <source>
        <dbReference type="ARBA" id="ARBA00010638"/>
    </source>
</evidence>
<keyword evidence="5" id="KW-0460">Magnesium</keyword>
<dbReference type="InterPro" id="IPR002698">
    <property type="entry name" value="FTHF_cligase"/>
</dbReference>
<reference evidence="6" key="1">
    <citation type="submission" date="2022-02" db="EMBL/GenBank/DDBJ databases">
        <title>Acinetobacter A3.8 sp. nov., isolated from Sediment (Zhairuo Island).</title>
        <authorList>
            <person name="Zheng K."/>
        </authorList>
    </citation>
    <scope>NUCLEOTIDE SEQUENCE</scope>
    <source>
        <strain evidence="6">A3.8</strain>
    </source>
</reference>
<dbReference type="Pfam" id="PF01812">
    <property type="entry name" value="5-FTHF_cyc-lig"/>
    <property type="match status" value="1"/>
</dbReference>
<evidence type="ECO:0000256" key="5">
    <source>
        <dbReference type="RuleBase" id="RU361279"/>
    </source>
</evidence>
<sequence length="207" mass="23983">MGSISSDQITLDKIAINQIPARRKQIRKQRRQLSKRQLRQAETAVVQKLLNVAEIKKAKRIGLYLSDFGEVPTQALIQKLIQQNKKVYIPMICNMNQRLVWTELTLNHLHSNRLAKHRLGMQQIMASRAFDMARLDVVIMPLVLFDRFGHRVGMGGGFYDRTLAKHPYRTIRLGLTHDFQEVNGILATQIWDQNLDLVCTPTRLIRF</sequence>
<comment type="similarity">
    <text evidence="1 5">Belongs to the 5-formyltetrahydrofolate cyclo-ligase family.</text>
</comment>
<dbReference type="RefSeq" id="WP_241573410.1">
    <property type="nucleotide sequence ID" value="NZ_JAKUML010000020.1"/>
</dbReference>
<dbReference type="SUPFAM" id="SSF100950">
    <property type="entry name" value="NagB/RpiA/CoA transferase-like"/>
    <property type="match status" value="1"/>
</dbReference>
<dbReference type="GO" id="GO:0035999">
    <property type="term" value="P:tetrahydrofolate interconversion"/>
    <property type="evidence" value="ECO:0007669"/>
    <property type="project" value="TreeGrafter"/>
</dbReference>
<evidence type="ECO:0000256" key="4">
    <source>
        <dbReference type="PIRSR" id="PIRSR006806-1"/>
    </source>
</evidence>
<keyword evidence="6" id="KW-0436">Ligase</keyword>
<feature type="binding site" evidence="4">
    <location>
        <position position="70"/>
    </location>
    <ligand>
        <name>substrate</name>
    </ligand>
</feature>
<dbReference type="PANTHER" id="PTHR23407:SF1">
    <property type="entry name" value="5-FORMYLTETRAHYDROFOLATE CYCLO-LIGASE"/>
    <property type="match status" value="1"/>
</dbReference>
<accession>A0A9X1WYS5</accession>
<dbReference type="AlphaFoldDB" id="A0A9X1WYS5"/>
<dbReference type="PANTHER" id="PTHR23407">
    <property type="entry name" value="ATPASE INHIBITOR/5-FORMYLTETRAHYDROFOLATE CYCLO-LIGASE"/>
    <property type="match status" value="1"/>
</dbReference>
<dbReference type="Gene3D" id="3.40.50.10420">
    <property type="entry name" value="NagB/RpiA/CoA transferase-like"/>
    <property type="match status" value="1"/>
</dbReference>
<dbReference type="GO" id="GO:0005524">
    <property type="term" value="F:ATP binding"/>
    <property type="evidence" value="ECO:0007669"/>
    <property type="project" value="UniProtKB-KW"/>
</dbReference>
<dbReference type="GO" id="GO:0009396">
    <property type="term" value="P:folic acid-containing compound biosynthetic process"/>
    <property type="evidence" value="ECO:0007669"/>
    <property type="project" value="TreeGrafter"/>
</dbReference>
<dbReference type="EC" id="6.3.3.2" evidence="5"/>
<feature type="binding site" evidence="4">
    <location>
        <position position="65"/>
    </location>
    <ligand>
        <name>substrate</name>
    </ligand>
</feature>
<organism evidence="6 7">
    <name type="scientific">Acinetobacter sedimenti</name>
    <dbReference type="NCBI Taxonomy" id="2919922"/>
    <lineage>
        <taxon>Bacteria</taxon>
        <taxon>Pseudomonadati</taxon>
        <taxon>Pseudomonadota</taxon>
        <taxon>Gammaproteobacteria</taxon>
        <taxon>Moraxellales</taxon>
        <taxon>Moraxellaceae</taxon>
        <taxon>Acinetobacter</taxon>
    </lineage>
</organism>